<comment type="catalytic activity">
    <reaction evidence="4">
        <text>1D-myo-inositol 2-acetamido-2-deoxy-alpha-D-glucopyranoside + H2O = 1D-myo-inositol 2-amino-2-deoxy-alpha-D-glucopyranoside + acetate</text>
        <dbReference type="Rhea" id="RHEA:26180"/>
        <dbReference type="ChEBI" id="CHEBI:15377"/>
        <dbReference type="ChEBI" id="CHEBI:30089"/>
        <dbReference type="ChEBI" id="CHEBI:52442"/>
        <dbReference type="ChEBI" id="CHEBI:58886"/>
        <dbReference type="EC" id="3.5.1.103"/>
    </reaction>
</comment>
<comment type="similarity">
    <text evidence="4">Belongs to the MshB deacetylase family.</text>
</comment>
<dbReference type="PANTHER" id="PTHR12993">
    <property type="entry name" value="N-ACETYLGLUCOSAMINYL-PHOSPHATIDYLINOSITOL DE-N-ACETYLASE-RELATED"/>
    <property type="match status" value="1"/>
</dbReference>
<dbReference type="SUPFAM" id="SSF102588">
    <property type="entry name" value="LmbE-like"/>
    <property type="match status" value="1"/>
</dbReference>
<evidence type="ECO:0000313" key="6">
    <source>
        <dbReference type="Proteomes" id="UP000594586"/>
    </source>
</evidence>
<keyword evidence="2 4" id="KW-0378">Hydrolase</keyword>
<evidence type="ECO:0000256" key="1">
    <source>
        <dbReference type="ARBA" id="ARBA00022723"/>
    </source>
</evidence>
<comment type="cofactor">
    <cofactor evidence="4">
        <name>Zn(2+)</name>
        <dbReference type="ChEBI" id="CHEBI:29105"/>
    </cofactor>
    <text evidence="4">Binds 1 zinc ion per subunit.</text>
</comment>
<dbReference type="RefSeq" id="WP_165002090.1">
    <property type="nucleotide sequence ID" value="NZ_CP064955.1"/>
</dbReference>
<dbReference type="Pfam" id="PF02585">
    <property type="entry name" value="PIG-L"/>
    <property type="match status" value="1"/>
</dbReference>
<dbReference type="HAMAP" id="MF_01696">
    <property type="entry name" value="MshB"/>
    <property type="match status" value="1"/>
</dbReference>
<dbReference type="InterPro" id="IPR003737">
    <property type="entry name" value="GlcNAc_PI_deacetylase-related"/>
</dbReference>
<protein>
    <recommendedName>
        <fullName evidence="4">1D-myo-inositol 2-acetamido-2-deoxy-alpha-D-glucopyranoside deacetylase</fullName>
        <shortName evidence="4">GlcNAc-Ins deacetylase</shortName>
        <ecNumber evidence="4">3.5.1.103</ecNumber>
    </recommendedName>
    <alternativeName>
        <fullName evidence="4">N-acetyl-1-D-myo-inositol-2-amino-2-deoxy-alpha-D-glucopyranoside deacetylase</fullName>
    </alternativeName>
</protein>
<dbReference type="GO" id="GO:0035595">
    <property type="term" value="F:N-acetylglucosaminylinositol deacetylase activity"/>
    <property type="evidence" value="ECO:0007669"/>
    <property type="project" value="UniProtKB-EC"/>
</dbReference>
<accession>A0A7T0KQ39</accession>
<sequence>MQQRDLAGYRVVAVHAHPDDEAISTGGALADLAARGADVLVVTCTLGEEGEVIGEKYAHLVADAADQLGGFRIGELSRACGVLGVRQRFLGDVGRYRDSGMAGAESSRNPRAFVNSGDAAVGDLAAIFAEERPHLVLTYGPDGGYGHPDHIRAHEITHAAAQCTGAVRRILWAVRLREELEANLPVEIPEGWTRPAPGELDAVDRSDTWVELDDRAYTAKVEAMRAHATQVWIGDGYASETNPHSARARGPVTAYALSNLVTQAVLRREHYQFGAGVGIERGVNAPAGLLSGIEK</sequence>
<dbReference type="NCBIfam" id="TIGR03445">
    <property type="entry name" value="mycothiol_MshB"/>
    <property type="match status" value="1"/>
</dbReference>
<feature type="binding site" evidence="4">
    <location>
        <position position="150"/>
    </location>
    <ligand>
        <name>Zn(2+)</name>
        <dbReference type="ChEBI" id="CHEBI:29105"/>
    </ligand>
</feature>
<evidence type="ECO:0000256" key="2">
    <source>
        <dbReference type="ARBA" id="ARBA00022801"/>
    </source>
</evidence>
<evidence type="ECO:0000256" key="3">
    <source>
        <dbReference type="ARBA" id="ARBA00022833"/>
    </source>
</evidence>
<dbReference type="GO" id="GO:0008270">
    <property type="term" value="F:zinc ion binding"/>
    <property type="evidence" value="ECO:0007669"/>
    <property type="project" value="UniProtKB-UniRule"/>
</dbReference>
<dbReference type="AlphaFoldDB" id="A0A7T0KQ39"/>
<feature type="binding site" evidence="4">
    <location>
        <position position="20"/>
    </location>
    <ligand>
        <name>Zn(2+)</name>
        <dbReference type="ChEBI" id="CHEBI:29105"/>
    </ligand>
</feature>
<keyword evidence="1 4" id="KW-0479">Metal-binding</keyword>
<dbReference type="InterPro" id="IPR017810">
    <property type="entry name" value="Mycothiol_biosynthesis_MshB"/>
</dbReference>
<gene>
    <name evidence="4 5" type="primary">mshB</name>
    <name evidence="5" type="ORF">G7Y29_03995</name>
</gene>
<dbReference type="EMBL" id="CP064955">
    <property type="protein sequence ID" value="QPK83958.1"/>
    <property type="molecule type" value="Genomic_DNA"/>
</dbReference>
<dbReference type="EC" id="3.5.1.103" evidence="4"/>
<dbReference type="KEGG" id="cqn:G7Y29_03995"/>
<name>A0A7T0KQ39_9CORY</name>
<dbReference type="Proteomes" id="UP000594586">
    <property type="component" value="Chromosome"/>
</dbReference>
<comment type="function">
    <text evidence="4">Catalyzes the deacetylation of 1D-myo-inositol 2-acetamido-2-deoxy-alpha-D-glucopyranoside (GlcNAc-Ins) in the mycothiol biosynthesis pathway.</text>
</comment>
<feature type="binding site" evidence="4">
    <location>
        <position position="17"/>
    </location>
    <ligand>
        <name>Zn(2+)</name>
        <dbReference type="ChEBI" id="CHEBI:29105"/>
    </ligand>
</feature>
<evidence type="ECO:0000256" key="4">
    <source>
        <dbReference type="HAMAP-Rule" id="MF_01696"/>
    </source>
</evidence>
<organism evidence="5 6">
    <name type="scientific">Corynebacterium qintianiae</name>
    <dbReference type="NCBI Taxonomy" id="2709392"/>
    <lineage>
        <taxon>Bacteria</taxon>
        <taxon>Bacillati</taxon>
        <taxon>Actinomycetota</taxon>
        <taxon>Actinomycetes</taxon>
        <taxon>Mycobacteriales</taxon>
        <taxon>Corynebacteriaceae</taxon>
        <taxon>Corynebacterium</taxon>
    </lineage>
</organism>
<keyword evidence="3 4" id="KW-0862">Zinc</keyword>
<dbReference type="Gene3D" id="3.40.50.10320">
    <property type="entry name" value="LmbE-like"/>
    <property type="match status" value="1"/>
</dbReference>
<reference evidence="5 6" key="1">
    <citation type="submission" date="2020-11" db="EMBL/GenBank/DDBJ databases">
        <title>Corynebacterium sp. MC1420.</title>
        <authorList>
            <person name="Zhou J."/>
        </authorList>
    </citation>
    <scope>NUCLEOTIDE SEQUENCE [LARGE SCALE GENOMIC DNA]</scope>
    <source>
        <strain evidence="5 6">MC1420</strain>
    </source>
</reference>
<evidence type="ECO:0000313" key="5">
    <source>
        <dbReference type="EMBL" id="QPK83958.1"/>
    </source>
</evidence>
<dbReference type="InterPro" id="IPR024078">
    <property type="entry name" value="LmbE-like_dom_sf"/>
</dbReference>
<dbReference type="GO" id="GO:0010125">
    <property type="term" value="P:mycothiol biosynthetic process"/>
    <property type="evidence" value="ECO:0007669"/>
    <property type="project" value="UniProtKB-UniRule"/>
</dbReference>
<proteinExistence type="inferred from homology"/>
<dbReference type="PANTHER" id="PTHR12993:SF26">
    <property type="entry name" value="1D-MYO-INOSITOL 2-ACETAMIDO-2-DEOXY-ALPHA-D-GLUCOPYRANOSIDE DEACETYLASE"/>
    <property type="match status" value="1"/>
</dbReference>
<keyword evidence="6" id="KW-1185">Reference proteome</keyword>